<organism evidence="1 2">
    <name type="scientific">Xanthomonas hortorum pv. vitians</name>
    <dbReference type="NCBI Taxonomy" id="83224"/>
    <lineage>
        <taxon>Bacteria</taxon>
        <taxon>Pseudomonadati</taxon>
        <taxon>Pseudomonadota</taxon>
        <taxon>Gammaproteobacteria</taxon>
        <taxon>Lysobacterales</taxon>
        <taxon>Lysobacteraceae</taxon>
        <taxon>Xanthomonas</taxon>
    </lineage>
</organism>
<sequence>MFPSELEEGPQDLPSLLKNLAFQLVLDGEVSQVAHLRRDQCIRAGATEELCSRIWKSALSFSQAYVSPKFFEISRRFHFAKCSASKIVAGMID</sequence>
<geneLocation type="plasmid" evidence="1 2">
    <name>CFBP498_p224</name>
</geneLocation>
<keyword evidence="2" id="KW-1185">Reference proteome</keyword>
<keyword evidence="1" id="KW-0614">Plasmid</keyword>
<name>A0A6V7FIX4_9XANT</name>
<protein>
    <submittedName>
        <fullName evidence="1">Uncharacterized protein</fullName>
    </submittedName>
</protein>
<gene>
    <name evidence="1" type="ORF">CFBP498_48470</name>
</gene>
<accession>A0A6V7FIX4</accession>
<proteinExistence type="predicted"/>
<evidence type="ECO:0000313" key="1">
    <source>
        <dbReference type="EMBL" id="CAD0363278.1"/>
    </source>
</evidence>
<dbReference type="EMBL" id="LR828258">
    <property type="protein sequence ID" value="CAD0363275.1"/>
    <property type="molecule type" value="Genomic_DNA"/>
</dbReference>
<reference evidence="1 2" key="1">
    <citation type="submission" date="2020-07" db="EMBL/GenBank/DDBJ databases">
        <authorList>
            <person name="Pothier F. J."/>
        </authorList>
    </citation>
    <scope>NUCLEOTIDE SEQUENCE [LARGE SCALE GENOMIC DNA]</scope>
    <source>
        <strain evidence="1 2">CFBP 498</strain>
        <plasmid evidence="1 2">CFBP498_p224</plasmid>
    </source>
</reference>
<dbReference type="GeneID" id="46984146"/>
<dbReference type="RefSeq" id="WP_005989638.1">
    <property type="nucleotide sequence ID" value="NZ_CP128478.1"/>
</dbReference>
<evidence type="ECO:0000313" key="2">
    <source>
        <dbReference type="Proteomes" id="UP000515406"/>
    </source>
</evidence>
<dbReference type="AlphaFoldDB" id="A0A6V7FIX4"/>
<dbReference type="EMBL" id="LR828258">
    <property type="protein sequence ID" value="CAD0363278.1"/>
    <property type="molecule type" value="Genomic_DNA"/>
</dbReference>
<dbReference type="Proteomes" id="UP000515406">
    <property type="component" value="Plasmid CFBP498_p224"/>
</dbReference>